<dbReference type="Gene3D" id="1.10.10.10">
    <property type="entry name" value="Winged helix-like DNA-binding domain superfamily/Winged helix DNA-binding domain"/>
    <property type="match status" value="1"/>
</dbReference>
<dbReference type="OrthoDB" id="69852at2"/>
<dbReference type="InterPro" id="IPR023187">
    <property type="entry name" value="Tscrpt_reg_MarR-type_CS"/>
</dbReference>
<dbReference type="Pfam" id="PF12802">
    <property type="entry name" value="MarR_2"/>
    <property type="match status" value="1"/>
</dbReference>
<keyword evidence="3" id="KW-0804">Transcription</keyword>
<organism evidence="5 6">
    <name type="scientific">Kitasatospora griseola</name>
    <name type="common">Streptomyces griseolosporeus</name>
    <dbReference type="NCBI Taxonomy" id="2064"/>
    <lineage>
        <taxon>Bacteria</taxon>
        <taxon>Bacillati</taxon>
        <taxon>Actinomycetota</taxon>
        <taxon>Actinomycetes</taxon>
        <taxon>Kitasatosporales</taxon>
        <taxon>Streptomycetaceae</taxon>
        <taxon>Kitasatospora</taxon>
    </lineage>
</organism>
<reference evidence="5 6" key="1">
    <citation type="submission" date="2015-02" db="EMBL/GenBank/DDBJ databases">
        <title>Draft genome sequence of Kitasatospora griseola MF730-N6, a bafilomycin, terpentecin and satosporin producer.</title>
        <authorList>
            <person name="Arens J.C."/>
            <person name="Haltli B."/>
            <person name="Kerr R.G."/>
        </authorList>
    </citation>
    <scope>NUCLEOTIDE SEQUENCE [LARGE SCALE GENOMIC DNA]</scope>
    <source>
        <strain evidence="5 6">MF730-N6</strain>
    </source>
</reference>
<accession>A0A0D0PWK6</accession>
<keyword evidence="2" id="KW-0238">DNA-binding</keyword>
<dbReference type="RefSeq" id="WP_043908302.1">
    <property type="nucleotide sequence ID" value="NZ_JXZB01000001.1"/>
</dbReference>
<dbReference type="InterPro" id="IPR036390">
    <property type="entry name" value="WH_DNA-bd_sf"/>
</dbReference>
<keyword evidence="6" id="KW-1185">Reference proteome</keyword>
<dbReference type="SUPFAM" id="SSF46785">
    <property type="entry name" value="Winged helix' DNA-binding domain"/>
    <property type="match status" value="1"/>
</dbReference>
<comment type="caution">
    <text evidence="5">The sequence shown here is derived from an EMBL/GenBank/DDBJ whole genome shotgun (WGS) entry which is preliminary data.</text>
</comment>
<evidence type="ECO:0000313" key="6">
    <source>
        <dbReference type="Proteomes" id="UP000032066"/>
    </source>
</evidence>
<dbReference type="EMBL" id="JXZB01000001">
    <property type="protein sequence ID" value="KIQ66819.1"/>
    <property type="molecule type" value="Genomic_DNA"/>
</dbReference>
<dbReference type="InterPro" id="IPR052526">
    <property type="entry name" value="HTH-type_Bedaq_tolerance"/>
</dbReference>
<keyword evidence="1" id="KW-0805">Transcription regulation</keyword>
<evidence type="ECO:0000313" key="5">
    <source>
        <dbReference type="EMBL" id="KIQ66819.1"/>
    </source>
</evidence>
<evidence type="ECO:0000256" key="2">
    <source>
        <dbReference type="ARBA" id="ARBA00023125"/>
    </source>
</evidence>
<dbReference type="SMART" id="SM00347">
    <property type="entry name" value="HTH_MARR"/>
    <property type="match status" value="1"/>
</dbReference>
<name>A0A0D0PWK6_KITGR</name>
<dbReference type="Proteomes" id="UP000032066">
    <property type="component" value="Unassembled WGS sequence"/>
</dbReference>
<dbReference type="GO" id="GO:0003700">
    <property type="term" value="F:DNA-binding transcription factor activity"/>
    <property type="evidence" value="ECO:0007669"/>
    <property type="project" value="InterPro"/>
</dbReference>
<feature type="domain" description="HTH marR-type" evidence="4">
    <location>
        <begin position="4"/>
        <end position="136"/>
    </location>
</feature>
<dbReference type="PROSITE" id="PS01117">
    <property type="entry name" value="HTH_MARR_1"/>
    <property type="match status" value="1"/>
</dbReference>
<dbReference type="PROSITE" id="PS50995">
    <property type="entry name" value="HTH_MARR_2"/>
    <property type="match status" value="1"/>
</dbReference>
<dbReference type="PANTHER" id="PTHR39515">
    <property type="entry name" value="CONSERVED PROTEIN"/>
    <property type="match status" value="1"/>
</dbReference>
<dbReference type="PATRIC" id="fig|2064.6.peg.1111"/>
<protein>
    <submittedName>
        <fullName evidence="5">MarR family transcriptional regulator</fullName>
    </submittedName>
</protein>
<proteinExistence type="predicted"/>
<dbReference type="PANTHER" id="PTHR39515:SF2">
    <property type="entry name" value="HTH-TYPE TRANSCRIPTIONAL REGULATOR RV0880"/>
    <property type="match status" value="1"/>
</dbReference>
<evidence type="ECO:0000259" key="4">
    <source>
        <dbReference type="PROSITE" id="PS50995"/>
    </source>
</evidence>
<gene>
    <name evidence="5" type="ORF">TR51_05025</name>
</gene>
<dbReference type="InterPro" id="IPR036388">
    <property type="entry name" value="WH-like_DNA-bd_sf"/>
</dbReference>
<dbReference type="GO" id="GO:0003677">
    <property type="term" value="F:DNA binding"/>
    <property type="evidence" value="ECO:0007669"/>
    <property type="project" value="UniProtKB-KW"/>
</dbReference>
<sequence length="152" mass="16829">MDDTEEFSALLVGIQRLIRRRLRSGLEHPPLRGAQVELLRLVQDTPGLRVSDAAEELFLAGNSVSTLVNQLVGQGLLRRETDPADRRAALLYTTEEAARRLADWRARRTALVGEVLAELPADQRTALMRAMPALRTVAAGLRTRANDRKVAP</sequence>
<evidence type="ECO:0000256" key="1">
    <source>
        <dbReference type="ARBA" id="ARBA00023015"/>
    </source>
</evidence>
<evidence type="ECO:0000256" key="3">
    <source>
        <dbReference type="ARBA" id="ARBA00023163"/>
    </source>
</evidence>
<dbReference type="AlphaFoldDB" id="A0A0D0PWK6"/>
<dbReference type="STRING" id="2064.TR51_05025"/>
<dbReference type="InterPro" id="IPR000835">
    <property type="entry name" value="HTH_MarR-typ"/>
</dbReference>